<dbReference type="AlphaFoldDB" id="A0A7X5YDW8"/>
<organism evidence="2 4">
    <name type="scientific">Butyricimonas paravirosa</name>
    <dbReference type="NCBI Taxonomy" id="1472417"/>
    <lineage>
        <taxon>Bacteria</taxon>
        <taxon>Pseudomonadati</taxon>
        <taxon>Bacteroidota</taxon>
        <taxon>Bacteroidia</taxon>
        <taxon>Bacteroidales</taxon>
        <taxon>Odoribacteraceae</taxon>
        <taxon>Butyricimonas</taxon>
    </lineage>
</organism>
<proteinExistence type="predicted"/>
<dbReference type="EMBL" id="CP043839">
    <property type="protein sequence ID" value="WOF14604.1"/>
    <property type="molecule type" value="Genomic_DNA"/>
</dbReference>
<evidence type="ECO:0000256" key="1">
    <source>
        <dbReference type="SAM" id="SignalP"/>
    </source>
</evidence>
<evidence type="ECO:0000313" key="5">
    <source>
        <dbReference type="Proteomes" id="UP001302374"/>
    </source>
</evidence>
<dbReference type="GeneID" id="86893856"/>
<dbReference type="RefSeq" id="WP_118305055.1">
    <property type="nucleotide sequence ID" value="NZ_BMPA01000009.1"/>
</dbReference>
<dbReference type="Proteomes" id="UP000576368">
    <property type="component" value="Unassembled WGS sequence"/>
</dbReference>
<evidence type="ECO:0000313" key="2">
    <source>
        <dbReference type="EMBL" id="NJC18999.1"/>
    </source>
</evidence>
<reference evidence="3 5" key="1">
    <citation type="submission" date="2019-09" db="EMBL/GenBank/DDBJ databases">
        <title>Butyricimonas paravirosa DSM 105722 (=214-4 = JCM 18677 = CCUG 65563).</title>
        <authorList>
            <person name="Le Roy T."/>
            <person name="Cani P.D."/>
        </authorList>
    </citation>
    <scope>NUCLEOTIDE SEQUENCE [LARGE SCALE GENOMIC DNA]</scope>
    <source>
        <strain evidence="3 5">DSM 105722</strain>
    </source>
</reference>
<gene>
    <name evidence="3" type="ORF">F1644_21135</name>
    <name evidence="2" type="ORF">GGR15_002629</name>
</gene>
<keyword evidence="5" id="KW-1185">Reference proteome</keyword>
<sequence length="426" mass="48218">MRKILFIYVLMLATCFLTACSDDDNNAPTLSFGRPIYILKAAAPLAVEVISSVPVTESVRVPFDISGSAILDEDYTIETDAFTLEPGKTIDTIWITPKENVTTRREIRLALKEVNGFQLWNNRVAMIPVETKDVFSCSFEDSKYDLKNEVIVKMGLMVNGKMYYTRNDEVRVPFEIDPASTAVLGEHYEIVGGKQELVMVGNYKSTADVTLRFLKNEEGKDKVIFRMQEGGLFERGNNAATTITVSGPTTFKALVGKWAFSEITSESFIRRMAGYVDPNDCDNLPLDNRSTDVIQFIAGASNTLNVDQVQGDLLKYLRNCEAEFGEEGPWRLYEQTGMPSRDVITLYLSKANVNYSATSIDERRVFVGVRLLNKNTTLELRIVDYEPTDFLTRSYYDQLHPGWGEPDEFPMKDLYPLVFHFTKVEE</sequence>
<name>A0A7X5YDW8_9BACT</name>
<keyword evidence="1" id="KW-0732">Signal</keyword>
<dbReference type="EMBL" id="JAATLI010000009">
    <property type="protein sequence ID" value="NJC18999.1"/>
    <property type="molecule type" value="Genomic_DNA"/>
</dbReference>
<feature type="signal peptide" evidence="1">
    <location>
        <begin position="1"/>
        <end position="21"/>
    </location>
</feature>
<reference evidence="2 4" key="2">
    <citation type="submission" date="2020-03" db="EMBL/GenBank/DDBJ databases">
        <title>Genomic Encyclopedia of Type Strains, Phase IV (KMG-IV): sequencing the most valuable type-strain genomes for metagenomic binning, comparative biology and taxonomic classification.</title>
        <authorList>
            <person name="Goeker M."/>
        </authorList>
    </citation>
    <scope>NUCLEOTIDE SEQUENCE [LARGE SCALE GENOMIC DNA]</scope>
    <source>
        <strain evidence="2 4">DSM 105722</strain>
    </source>
</reference>
<evidence type="ECO:0008006" key="6">
    <source>
        <dbReference type="Google" id="ProtNLM"/>
    </source>
</evidence>
<protein>
    <recommendedName>
        <fullName evidence="6">Calx-beta domain-containing protein</fullName>
    </recommendedName>
</protein>
<dbReference type="Proteomes" id="UP001302374">
    <property type="component" value="Chromosome"/>
</dbReference>
<evidence type="ECO:0000313" key="3">
    <source>
        <dbReference type="EMBL" id="WOF14604.1"/>
    </source>
</evidence>
<dbReference type="PROSITE" id="PS51257">
    <property type="entry name" value="PROKAR_LIPOPROTEIN"/>
    <property type="match status" value="1"/>
</dbReference>
<accession>A0A7X5YDW8</accession>
<feature type="chain" id="PRO_5031015574" description="Calx-beta domain-containing protein" evidence="1">
    <location>
        <begin position="22"/>
        <end position="426"/>
    </location>
</feature>
<evidence type="ECO:0000313" key="4">
    <source>
        <dbReference type="Proteomes" id="UP000576368"/>
    </source>
</evidence>